<dbReference type="EC" id="4.1.1.50" evidence="4"/>
<feature type="active site" description="Proton donor; for catalytic activity" evidence="15">
    <location>
        <position position="40"/>
    </location>
</feature>
<evidence type="ECO:0000256" key="15">
    <source>
        <dbReference type="PIRSR" id="PIRSR001355-1"/>
    </source>
</evidence>
<keyword evidence="7 17" id="KW-0068">Autocatalytic cleavage</keyword>
<comment type="pathway">
    <text evidence="2">Amine and polyamine biosynthesis; S-adenosylmethioninamine biosynthesis; S-adenosylmethioninamine from S-adenosyl-L-methionine: step 1/1.</text>
</comment>
<feature type="modified residue" description="Pyruvic acid (Ser); by autocatalysis" evidence="16">
    <location>
        <position position="26"/>
    </location>
</feature>
<dbReference type="Pfam" id="PF01536">
    <property type="entry name" value="SAM_decarbox"/>
    <property type="match status" value="1"/>
</dbReference>
<evidence type="ECO:0000256" key="14">
    <source>
        <dbReference type="ARBA" id="ARBA00048112"/>
    </source>
</evidence>
<organism evidence="19 20">
    <name type="scientific">Mesorhabditis spiculigera</name>
    <dbReference type="NCBI Taxonomy" id="96644"/>
    <lineage>
        <taxon>Eukaryota</taxon>
        <taxon>Metazoa</taxon>
        <taxon>Ecdysozoa</taxon>
        <taxon>Nematoda</taxon>
        <taxon>Chromadorea</taxon>
        <taxon>Rhabditida</taxon>
        <taxon>Rhabditina</taxon>
        <taxon>Rhabditomorpha</taxon>
        <taxon>Rhabditoidea</taxon>
        <taxon>Rhabditidae</taxon>
        <taxon>Mesorhabditinae</taxon>
        <taxon>Mesorhabditis</taxon>
    </lineage>
</organism>
<dbReference type="InterPro" id="IPR018166">
    <property type="entry name" value="S-AdoMet_deCO2ase_CS"/>
</dbReference>
<dbReference type="EMBL" id="CATQJA010002639">
    <property type="protein sequence ID" value="CAJ0575510.1"/>
    <property type="molecule type" value="Genomic_DNA"/>
</dbReference>
<dbReference type="AlphaFoldDB" id="A0AA36CUD0"/>
<evidence type="ECO:0000256" key="11">
    <source>
        <dbReference type="ARBA" id="ARBA00023239"/>
    </source>
</evidence>
<evidence type="ECO:0000256" key="5">
    <source>
        <dbReference type="ARBA" id="ARBA00022691"/>
    </source>
</evidence>
<comment type="similarity">
    <text evidence="3">Belongs to the eukaryotic AdoMetDC family.</text>
</comment>
<feature type="site" description="Cleavage (non-hydrolytic); by autolysis" evidence="17">
    <location>
        <begin position="25"/>
        <end position="26"/>
    </location>
</feature>
<comment type="catalytic activity">
    <reaction evidence="14">
        <text>S-adenosyl-L-methionine + H(+) = S-adenosyl 3-(methylsulfanyl)propylamine + CO2</text>
        <dbReference type="Rhea" id="RHEA:15981"/>
        <dbReference type="ChEBI" id="CHEBI:15378"/>
        <dbReference type="ChEBI" id="CHEBI:16526"/>
        <dbReference type="ChEBI" id="CHEBI:57443"/>
        <dbReference type="ChEBI" id="CHEBI:59789"/>
        <dbReference type="EC" id="4.1.1.50"/>
    </reaction>
</comment>
<evidence type="ECO:0000256" key="4">
    <source>
        <dbReference type="ARBA" id="ARBA00012357"/>
    </source>
</evidence>
<keyword evidence="12" id="KW-0704">Schiff base</keyword>
<evidence type="ECO:0000256" key="17">
    <source>
        <dbReference type="PIRSR" id="PIRSR001355-4"/>
    </source>
</evidence>
<accession>A0AA36CUD0</accession>
<evidence type="ECO:0000256" key="8">
    <source>
        <dbReference type="ARBA" id="ARBA00023066"/>
    </source>
</evidence>
<dbReference type="InterPro" id="IPR001985">
    <property type="entry name" value="S-AdoMet_decarboxylase_euk"/>
</dbReference>
<gene>
    <name evidence="19" type="ORF">MSPICULIGERA_LOCUS13820</name>
</gene>
<feature type="active site" description="Schiff-base intermediate with substrate; via pyruvic acid" evidence="15">
    <location>
        <position position="26"/>
    </location>
</feature>
<dbReference type="GO" id="GO:0006597">
    <property type="term" value="P:spermine biosynthetic process"/>
    <property type="evidence" value="ECO:0007669"/>
    <property type="project" value="InterPro"/>
</dbReference>
<evidence type="ECO:0000256" key="16">
    <source>
        <dbReference type="PIRSR" id="PIRSR001355-3"/>
    </source>
</evidence>
<feature type="chain" id="PRO_5042322197" description="S-adenosylmethionine decarboxylase alpha chain" evidence="18">
    <location>
        <begin position="26"/>
        <end position="306"/>
    </location>
</feature>
<keyword evidence="8" id="KW-0745">Spermidine biosynthesis</keyword>
<keyword evidence="5" id="KW-0949">S-adenosyl-L-methionine</keyword>
<keyword evidence="11" id="KW-0456">Lyase</keyword>
<evidence type="ECO:0000313" key="20">
    <source>
        <dbReference type="Proteomes" id="UP001177023"/>
    </source>
</evidence>
<dbReference type="InterPro" id="IPR016067">
    <property type="entry name" value="S-AdoMet_deCO2ase_core"/>
</dbReference>
<protein>
    <recommendedName>
        <fullName evidence="4">adenosylmethionine decarboxylase</fullName>
        <ecNumber evidence="4">4.1.1.50</ecNumber>
    </recommendedName>
</protein>
<reference evidence="19" key="1">
    <citation type="submission" date="2023-06" db="EMBL/GenBank/DDBJ databases">
        <authorList>
            <person name="Delattre M."/>
        </authorList>
    </citation>
    <scope>NUCLEOTIDE SEQUENCE</scope>
    <source>
        <strain evidence="19">AF72</strain>
    </source>
</reference>
<keyword evidence="20" id="KW-1185">Reference proteome</keyword>
<keyword evidence="9" id="KW-0620">Polyamine biosynthesis</keyword>
<evidence type="ECO:0000256" key="12">
    <source>
        <dbReference type="ARBA" id="ARBA00023270"/>
    </source>
</evidence>
<dbReference type="PROSITE" id="PS01336">
    <property type="entry name" value="ADOMETDC"/>
    <property type="match status" value="1"/>
</dbReference>
<comment type="cofactor">
    <cofactor evidence="1">
        <name>pyruvate</name>
        <dbReference type="ChEBI" id="CHEBI:15361"/>
    </cofactor>
</comment>
<comment type="caution">
    <text evidence="19">The sequence shown here is derived from an EMBL/GenBank/DDBJ whole genome shotgun (WGS) entry which is preliminary data.</text>
</comment>
<evidence type="ECO:0000256" key="7">
    <source>
        <dbReference type="ARBA" id="ARBA00022813"/>
    </source>
</evidence>
<evidence type="ECO:0000256" key="9">
    <source>
        <dbReference type="ARBA" id="ARBA00023115"/>
    </source>
</evidence>
<evidence type="ECO:0000256" key="10">
    <source>
        <dbReference type="ARBA" id="ARBA00023145"/>
    </source>
</evidence>
<dbReference type="InterPro" id="IPR048283">
    <property type="entry name" value="AdoMetDC-like"/>
</dbReference>
<dbReference type="PANTHER" id="PTHR11570:SF0">
    <property type="entry name" value="S-ADENOSYLMETHIONINE DECARBOXYLASE PROENZYME"/>
    <property type="match status" value="1"/>
</dbReference>
<dbReference type="Proteomes" id="UP001177023">
    <property type="component" value="Unassembled WGS sequence"/>
</dbReference>
<dbReference type="Gene3D" id="3.60.90.10">
    <property type="entry name" value="S-adenosylmethionine decarboxylase"/>
    <property type="match status" value="1"/>
</dbReference>
<dbReference type="GO" id="GO:0005829">
    <property type="term" value="C:cytosol"/>
    <property type="evidence" value="ECO:0007669"/>
    <property type="project" value="TreeGrafter"/>
</dbReference>
<name>A0AA36CUD0_9BILA</name>
<feature type="non-terminal residue" evidence="19">
    <location>
        <position position="306"/>
    </location>
</feature>
<evidence type="ECO:0000256" key="3">
    <source>
        <dbReference type="ARBA" id="ARBA00008466"/>
    </source>
</evidence>
<evidence type="ECO:0000256" key="18">
    <source>
        <dbReference type="PIRSR" id="PIRSR001355-5"/>
    </source>
</evidence>
<evidence type="ECO:0000313" key="19">
    <source>
        <dbReference type="EMBL" id="CAJ0575510.1"/>
    </source>
</evidence>
<dbReference type="PIRSF" id="PIRSF001355">
    <property type="entry name" value="S-AdenosylMet_decarboxylase"/>
    <property type="match status" value="1"/>
</dbReference>
<keyword evidence="13" id="KW-0670">Pyruvate</keyword>
<keyword evidence="6" id="KW-0210">Decarboxylase</keyword>
<feature type="chain" id="PRO_5042322198" description="S-adenosylmethionine decarboxylase beta chain" evidence="18">
    <location>
        <begin position="1"/>
        <end position="25"/>
    </location>
</feature>
<dbReference type="NCBIfam" id="TIGR00535">
    <property type="entry name" value="SAM_DCase"/>
    <property type="match status" value="1"/>
</dbReference>
<sequence length="306" mass="34889">MLDVAQCRILHALHGDQVDSYVLSESSLFISDYRLIIKTCGSTRLLAALPKILQLAEEYAGLREVSAVYYSRKNFSRPDLQPLLHRSFDREVDYLDDHFEEGAAYCMGSLKLDRWYLYHLNRAPAAKTPDHTLEILMSDMPDDVLEVFTQKMCADGRECTEKAGIVGMCPPGTLIHEELFSPCGYSMNGLIPNSDQYVTIHVTPEKAFSYASFETNQDEMCLYKQTRKVLDGFRPAKLLMTVFANDHSRGARDSQQALWDSELPGYRRTNCQFLKLENDETLVYAHFVRRRDPPSSGSEDEGERSD</sequence>
<keyword evidence="10" id="KW-0865">Zymogen</keyword>
<dbReference type="GO" id="GO:0008295">
    <property type="term" value="P:spermidine biosynthetic process"/>
    <property type="evidence" value="ECO:0007669"/>
    <property type="project" value="UniProtKB-KW"/>
</dbReference>
<evidence type="ECO:0000256" key="6">
    <source>
        <dbReference type="ARBA" id="ARBA00022793"/>
    </source>
</evidence>
<feature type="active site" description="Proton acceptor; for processing activity" evidence="15">
    <location>
        <position position="201"/>
    </location>
</feature>
<evidence type="ECO:0000256" key="13">
    <source>
        <dbReference type="ARBA" id="ARBA00023317"/>
    </source>
</evidence>
<evidence type="ECO:0000256" key="2">
    <source>
        <dbReference type="ARBA" id="ARBA00004911"/>
    </source>
</evidence>
<feature type="active site" description="Proton acceptor; for processing activity" evidence="15">
    <location>
        <position position="186"/>
    </location>
</feature>
<dbReference type="PANTHER" id="PTHR11570">
    <property type="entry name" value="S-ADENOSYLMETHIONINE DECARBOXYLASE"/>
    <property type="match status" value="1"/>
</dbReference>
<proteinExistence type="inferred from homology"/>
<dbReference type="SUPFAM" id="SSF56276">
    <property type="entry name" value="S-adenosylmethionine decarboxylase"/>
    <property type="match status" value="1"/>
</dbReference>
<evidence type="ECO:0000256" key="1">
    <source>
        <dbReference type="ARBA" id="ARBA00001928"/>
    </source>
</evidence>
<dbReference type="GO" id="GO:0004014">
    <property type="term" value="F:adenosylmethionine decarboxylase activity"/>
    <property type="evidence" value="ECO:0007669"/>
    <property type="project" value="UniProtKB-EC"/>
</dbReference>